<dbReference type="EMBL" id="JAJSBI010000007">
    <property type="protein sequence ID" value="MCD9875434.1"/>
    <property type="molecule type" value="Genomic_DNA"/>
</dbReference>
<dbReference type="AlphaFoldDB" id="A0A9Q3VPS1"/>
<evidence type="ECO:0000313" key="2">
    <source>
        <dbReference type="Proteomes" id="UP001108029"/>
    </source>
</evidence>
<organism evidence="1 2">
    <name type="scientific">Streptomyces guryensis</name>
    <dbReference type="NCBI Taxonomy" id="2886947"/>
    <lineage>
        <taxon>Bacteria</taxon>
        <taxon>Bacillati</taxon>
        <taxon>Actinomycetota</taxon>
        <taxon>Actinomycetes</taxon>
        <taxon>Kitasatosporales</taxon>
        <taxon>Streptomycetaceae</taxon>
        <taxon>Streptomyces</taxon>
    </lineage>
</organism>
<name>A0A9Q3VPS1_9ACTN</name>
<dbReference type="RefSeq" id="WP_232649541.1">
    <property type="nucleotide sequence ID" value="NZ_JAJSBI010000007.1"/>
</dbReference>
<reference evidence="1" key="1">
    <citation type="submission" date="2021-12" db="EMBL/GenBank/DDBJ databases">
        <authorList>
            <person name="Lee J.-H."/>
            <person name="Kim S.-B."/>
        </authorList>
    </citation>
    <scope>NUCLEOTIDE SEQUENCE</scope>
    <source>
        <strain evidence="1">NR30</strain>
    </source>
</reference>
<accession>A0A9Q3VPS1</accession>
<keyword evidence="2" id="KW-1185">Reference proteome</keyword>
<gene>
    <name evidence="1" type="ORF">LJ657_17535</name>
</gene>
<proteinExistence type="predicted"/>
<dbReference type="Proteomes" id="UP001108029">
    <property type="component" value="Unassembled WGS sequence"/>
</dbReference>
<comment type="caution">
    <text evidence="1">The sequence shown here is derived from an EMBL/GenBank/DDBJ whole genome shotgun (WGS) entry which is preliminary data.</text>
</comment>
<protein>
    <submittedName>
        <fullName evidence="1">Uncharacterized protein</fullName>
    </submittedName>
</protein>
<evidence type="ECO:0000313" key="1">
    <source>
        <dbReference type="EMBL" id="MCD9875434.1"/>
    </source>
</evidence>
<sequence length="105" mass="12651">MGVDEIEPLLEDLLLFLKRHDECRAAMEVRFRQILDSLPPGGVEIVQYCMFEFRWPGVREYAKELFAGTRDVLRRQSYRRIIEAFSDDWPERVIYSRYTPELDEY</sequence>